<evidence type="ECO:0000313" key="1">
    <source>
        <dbReference type="EMBL" id="SVD01078.1"/>
    </source>
</evidence>
<evidence type="ECO:0008006" key="2">
    <source>
        <dbReference type="Google" id="ProtNLM"/>
    </source>
</evidence>
<dbReference type="InterPro" id="IPR021959">
    <property type="entry name" value="DUF3576"/>
</dbReference>
<dbReference type="Pfam" id="PF12100">
    <property type="entry name" value="DUF3576"/>
    <property type="match status" value="1"/>
</dbReference>
<name>A0A382RVW8_9ZZZZ</name>
<proteinExistence type="predicted"/>
<accession>A0A382RVW8</accession>
<protein>
    <recommendedName>
        <fullName evidence="2">DUF3576 domain-containing protein</fullName>
    </recommendedName>
</protein>
<dbReference type="AlphaFoldDB" id="A0A382RVW8"/>
<organism evidence="1">
    <name type="scientific">marine metagenome</name>
    <dbReference type="NCBI Taxonomy" id="408172"/>
    <lineage>
        <taxon>unclassified sequences</taxon>
        <taxon>metagenomes</taxon>
        <taxon>ecological metagenomes</taxon>
    </lineage>
</organism>
<reference evidence="1" key="1">
    <citation type="submission" date="2018-05" db="EMBL/GenBank/DDBJ databases">
        <authorList>
            <person name="Lanie J.A."/>
            <person name="Ng W.-L."/>
            <person name="Kazmierczak K.M."/>
            <person name="Andrzejewski T.M."/>
            <person name="Davidsen T.M."/>
            <person name="Wayne K.J."/>
            <person name="Tettelin H."/>
            <person name="Glass J.I."/>
            <person name="Rusch D."/>
            <person name="Podicherti R."/>
            <person name="Tsui H.-C.T."/>
            <person name="Winkler M.E."/>
        </authorList>
    </citation>
    <scope>NUCLEOTIDE SEQUENCE</scope>
</reference>
<sequence>MYLLKKSLIIATFFLVTLTINSCGIYKKTDAPVNVDDRVRKNIEEGRGVKFGDKRNKGVGVASFAAANPMWQATLDTLDFMILSSADYGGGIIITDWYSSSENNNEFIKITVRFLSDEIRADGLSIIIHEKKCDELKNCKVKKVKSNLATEIKLKILKRAVLIDKNLTKKKVKEYRKQFPKRESPKN</sequence>
<dbReference type="EMBL" id="UINC01124137">
    <property type="protein sequence ID" value="SVD01078.1"/>
    <property type="molecule type" value="Genomic_DNA"/>
</dbReference>
<gene>
    <name evidence="1" type="ORF">METZ01_LOCUS353932</name>
</gene>